<gene>
    <name evidence="1" type="ORF">KTN4_055</name>
</gene>
<name>A0A192Y4Y7_9CAUD</name>
<evidence type="ECO:0000313" key="2">
    <source>
        <dbReference type="Proteomes" id="UP000224336"/>
    </source>
</evidence>
<proteinExistence type="predicted"/>
<accession>A0A192Y4Y7</accession>
<protein>
    <submittedName>
        <fullName evidence="1">Uncharacterized protein</fullName>
    </submittedName>
</protein>
<evidence type="ECO:0000313" key="1">
    <source>
        <dbReference type="EMBL" id="ANM44813.1"/>
    </source>
</evidence>
<dbReference type="EMBL" id="KU521356">
    <property type="protein sequence ID" value="ANM44813.1"/>
    <property type="molecule type" value="Genomic_DNA"/>
</dbReference>
<reference evidence="1 2" key="1">
    <citation type="journal article" date="2016" name="Sci. Rep.">
        <title>A proposed integrated approach for the preclinical evaluation of phage therapy in Pseudomonas infections.</title>
        <authorList>
            <person name="Danis-Wlodarczyk K."/>
            <person name="Vandenheuvel D."/>
            <person name="Jang H.B."/>
            <person name="Briers Y."/>
            <person name="Olszak T."/>
            <person name="Arabski M."/>
            <person name="Wasik S."/>
            <person name="Drabik M."/>
            <person name="Higgins G."/>
            <person name="Tyrrell J."/>
            <person name="Harvey B.J."/>
            <person name="Noben J.P."/>
            <person name="Lavigne R."/>
            <person name="Drulis-Kawa Z."/>
        </authorList>
    </citation>
    <scope>NUCLEOTIDE SEQUENCE [LARGE SCALE GENOMIC DNA]</scope>
</reference>
<organism evidence="1 2">
    <name type="scientific">Pseudomonas phage KTN4</name>
    <dbReference type="NCBI Taxonomy" id="1862701"/>
    <lineage>
        <taxon>Viruses</taxon>
        <taxon>Duplodnaviria</taxon>
        <taxon>Heunggongvirae</taxon>
        <taxon>Uroviricota</taxon>
        <taxon>Caudoviricetes</taxon>
        <taxon>Chimalliviridae</taxon>
        <taxon>Phikzvirus</taxon>
        <taxon>Phikzvirus phiKZ</taxon>
    </lineage>
</organism>
<dbReference type="Proteomes" id="UP000224336">
    <property type="component" value="Segment"/>
</dbReference>
<sequence>MLLLIDYPEVKELADYVMSEFEQYPKLVSGSILTLEHHTKGPFDFIWRYDGCIDIRYKNHICGAITFMGSYPTYLTYKNVITINAQDMINSLTDIEKSLCQQLLS</sequence>